<name>A0A8X6MRM1_NEPPI</name>
<accession>A0A8X6MRM1</accession>
<evidence type="ECO:0000313" key="2">
    <source>
        <dbReference type="Proteomes" id="UP000887013"/>
    </source>
</evidence>
<dbReference type="Proteomes" id="UP000887013">
    <property type="component" value="Unassembled WGS sequence"/>
</dbReference>
<organism evidence="1 2">
    <name type="scientific">Nephila pilipes</name>
    <name type="common">Giant wood spider</name>
    <name type="synonym">Nephila maculata</name>
    <dbReference type="NCBI Taxonomy" id="299642"/>
    <lineage>
        <taxon>Eukaryota</taxon>
        <taxon>Metazoa</taxon>
        <taxon>Ecdysozoa</taxon>
        <taxon>Arthropoda</taxon>
        <taxon>Chelicerata</taxon>
        <taxon>Arachnida</taxon>
        <taxon>Araneae</taxon>
        <taxon>Araneomorphae</taxon>
        <taxon>Entelegynae</taxon>
        <taxon>Araneoidea</taxon>
        <taxon>Nephilidae</taxon>
        <taxon>Nephila</taxon>
    </lineage>
</organism>
<dbReference type="AlphaFoldDB" id="A0A8X6MRM1"/>
<evidence type="ECO:0000313" key="1">
    <source>
        <dbReference type="EMBL" id="GFS74147.1"/>
    </source>
</evidence>
<keyword evidence="2" id="KW-1185">Reference proteome</keyword>
<proteinExistence type="predicted"/>
<gene>
    <name evidence="1" type="ORF">NPIL_33361</name>
</gene>
<reference evidence="1" key="1">
    <citation type="submission" date="2020-08" db="EMBL/GenBank/DDBJ databases">
        <title>Multicomponent nature underlies the extraordinary mechanical properties of spider dragline silk.</title>
        <authorList>
            <person name="Kono N."/>
            <person name="Nakamura H."/>
            <person name="Mori M."/>
            <person name="Yoshida Y."/>
            <person name="Ohtoshi R."/>
            <person name="Malay A.D."/>
            <person name="Moran D.A.P."/>
            <person name="Tomita M."/>
            <person name="Numata K."/>
            <person name="Arakawa K."/>
        </authorList>
    </citation>
    <scope>NUCLEOTIDE SEQUENCE</scope>
</reference>
<comment type="caution">
    <text evidence="1">The sequence shown here is derived from an EMBL/GenBank/DDBJ whole genome shotgun (WGS) entry which is preliminary data.</text>
</comment>
<dbReference type="EMBL" id="BMAW01096302">
    <property type="protein sequence ID" value="GFS74147.1"/>
    <property type="molecule type" value="Genomic_DNA"/>
</dbReference>
<protein>
    <submittedName>
        <fullName evidence="1">Uncharacterized protein</fullName>
    </submittedName>
</protein>
<sequence length="110" mass="12452">MKSILILPLHQMRISSQEETGRSVGNKRACASAAAWRFGAKKWQQSSLPRAALYALRCLLNARLLRAVRVAMARREMRCCHVHGWRPKAALQRKRRSGTAAFLCCVMRCA</sequence>